<reference evidence="2" key="2">
    <citation type="journal article" date="2024" name="Plant">
        <title>Genomic evolution and insights into agronomic trait innovations of Sesamum species.</title>
        <authorList>
            <person name="Miao H."/>
            <person name="Wang L."/>
            <person name="Qu L."/>
            <person name="Liu H."/>
            <person name="Sun Y."/>
            <person name="Le M."/>
            <person name="Wang Q."/>
            <person name="Wei S."/>
            <person name="Zheng Y."/>
            <person name="Lin W."/>
            <person name="Duan Y."/>
            <person name="Cao H."/>
            <person name="Xiong S."/>
            <person name="Wang X."/>
            <person name="Wei L."/>
            <person name="Li C."/>
            <person name="Ma Q."/>
            <person name="Ju M."/>
            <person name="Zhao R."/>
            <person name="Li G."/>
            <person name="Mu C."/>
            <person name="Tian Q."/>
            <person name="Mei H."/>
            <person name="Zhang T."/>
            <person name="Gao T."/>
            <person name="Zhang H."/>
        </authorList>
    </citation>
    <scope>NUCLEOTIDE SEQUENCE</scope>
    <source>
        <strain evidence="2">KEN1</strain>
    </source>
</reference>
<dbReference type="PANTHER" id="PTHR48411:SF1">
    <property type="entry name" value="OS01G0948300 PROTEIN"/>
    <property type="match status" value="1"/>
</dbReference>
<sequence length="273" mass="31166">MASSSSDDFSVMVLASDLGIDARPFLSHPPEEDNWHDCPSYLPSADDQNLDFSDLDALQFLRLERGSDKAGNRILRVVGKYFPAPVITGERLKKYVFHKIFTEVPEGPFCIVYMHSTVQKEDNSPGITILRWIYEELPNDYKDRLQVVYFIHPGLRSRLVFATLGRFLLSGGLYWKIKYISRLQYLWQDIKKGELEIPEFVKEHDDILEHRPLTDYGIEPDPLHLMEVPSTAYSLGGMKRSGHQESAGLSRWSFNVQNINIAFGHTKATSTVG</sequence>
<dbReference type="InterPro" id="IPR001251">
    <property type="entry name" value="CRAL-TRIO_dom"/>
</dbReference>
<dbReference type="InterPro" id="IPR036865">
    <property type="entry name" value="CRAL-TRIO_dom_sf"/>
</dbReference>
<gene>
    <name evidence="2" type="ORF">Slati_3026200</name>
</gene>
<dbReference type="SUPFAM" id="SSF52087">
    <property type="entry name" value="CRAL/TRIO domain"/>
    <property type="match status" value="1"/>
</dbReference>
<reference evidence="2" key="1">
    <citation type="submission" date="2020-06" db="EMBL/GenBank/DDBJ databases">
        <authorList>
            <person name="Li T."/>
            <person name="Hu X."/>
            <person name="Zhang T."/>
            <person name="Song X."/>
            <person name="Zhang H."/>
            <person name="Dai N."/>
            <person name="Sheng W."/>
            <person name="Hou X."/>
            <person name="Wei L."/>
        </authorList>
    </citation>
    <scope>NUCLEOTIDE SEQUENCE</scope>
    <source>
        <strain evidence="2">KEN1</strain>
        <tissue evidence="2">Leaf</tissue>
    </source>
</reference>
<dbReference type="SMART" id="SM00516">
    <property type="entry name" value="SEC14"/>
    <property type="match status" value="1"/>
</dbReference>
<dbReference type="AlphaFoldDB" id="A0AAW2VFJ6"/>
<dbReference type="Gene3D" id="3.40.525.10">
    <property type="entry name" value="CRAL-TRIO lipid binding domain"/>
    <property type="match status" value="1"/>
</dbReference>
<dbReference type="EMBL" id="JACGWN010000010">
    <property type="protein sequence ID" value="KAL0428514.1"/>
    <property type="molecule type" value="Genomic_DNA"/>
</dbReference>
<dbReference type="CDD" id="cd00170">
    <property type="entry name" value="SEC14"/>
    <property type="match status" value="1"/>
</dbReference>
<evidence type="ECO:0000313" key="2">
    <source>
        <dbReference type="EMBL" id="KAL0428514.1"/>
    </source>
</evidence>
<dbReference type="Pfam" id="PF13716">
    <property type="entry name" value="CRAL_TRIO_2"/>
    <property type="match status" value="1"/>
</dbReference>
<feature type="domain" description="CRAL-TRIO" evidence="1">
    <location>
        <begin position="54"/>
        <end position="206"/>
    </location>
</feature>
<evidence type="ECO:0000259" key="1">
    <source>
        <dbReference type="SMART" id="SM00516"/>
    </source>
</evidence>
<dbReference type="PANTHER" id="PTHR48411">
    <property type="entry name" value="OS01G0948300 PROTEIN"/>
    <property type="match status" value="1"/>
</dbReference>
<proteinExistence type="predicted"/>
<protein>
    <recommendedName>
        <fullName evidence="1">CRAL-TRIO domain-containing protein</fullName>
    </recommendedName>
</protein>
<name>A0AAW2VFJ6_9LAMI</name>
<comment type="caution">
    <text evidence="2">The sequence shown here is derived from an EMBL/GenBank/DDBJ whole genome shotgun (WGS) entry which is preliminary data.</text>
</comment>
<organism evidence="2">
    <name type="scientific">Sesamum latifolium</name>
    <dbReference type="NCBI Taxonomy" id="2727402"/>
    <lineage>
        <taxon>Eukaryota</taxon>
        <taxon>Viridiplantae</taxon>
        <taxon>Streptophyta</taxon>
        <taxon>Embryophyta</taxon>
        <taxon>Tracheophyta</taxon>
        <taxon>Spermatophyta</taxon>
        <taxon>Magnoliopsida</taxon>
        <taxon>eudicotyledons</taxon>
        <taxon>Gunneridae</taxon>
        <taxon>Pentapetalae</taxon>
        <taxon>asterids</taxon>
        <taxon>lamiids</taxon>
        <taxon>Lamiales</taxon>
        <taxon>Pedaliaceae</taxon>
        <taxon>Sesamum</taxon>
    </lineage>
</organism>
<accession>A0AAW2VFJ6</accession>